<evidence type="ECO:0000256" key="4">
    <source>
        <dbReference type="SAM" id="MobiDB-lite"/>
    </source>
</evidence>
<sequence>MSSDPHSSLAGHDTSSVTDSTLDFSLSYSLYSGGSLMQPPSLGPRQSDHDVVVGVHPGHQRPPHLPHHVAHQGHQGPPPQHQQTHAPHQTHLSHQTTHHAHAAPPPGLLGHQLSHLSHQATGHPHQSTAHPHQGPTGHSHQGGGHPHQGPGHPHQGSPHQHQGSQHPQHQGSPHPQHQGSSHPHQGSPHQGHQGSSMTPHQTPSHTHPSQQHHHQSSQQHHHQGSTRHHQQAPPHLQHQGTLQGHHNLQGPHHQQQQHSAHQGHQSHQSHPSQHVHQGPGHPGQNSSVPQTHTPALDEAWRNVSYDEAVESSKRQLSHAVSNAFTRSPLPEKRPRTDGAFNGDSLLFKSTLEGAIKMETSSADLLSGISESFDFASPGDAPDDNSSLAQSISLIQQTLDQSIAQAECLGSSNPQQQAEQQQPQPQTGSALASSDQGKGDHRSIRLEDPRQRDQTSGPQASHAPAQTRQQQQTMFPRGPLLSPAGSISNCTQQSSAVLSPNTPITPPASIRTALPVPQVPPLPNGPMAAAAVSASSLSCDSFTPIDSNKPVTLKEYRLVFTEQVFEKSGQIIRRQLVQREQVLERTLQLTAKQMEAVLQFGPTTLGPYEGPDSGEVADISSIDQLSSPRPTPVVVAPATVGPTNKVVAIKSPPRPTIAGADITPTTSLKVSTFLTDKPERRLSLDSLSMTPVVAVKSAPTASTVFENGKSSGATAQQVQLPLVLPTDDKQDKKPSSTTATTIPARPRKAIEEKEKEPKADVDKDTYSEKQRKLVDGKEPAKDDEQKAKDEETKDEVTAAEKSDDAEAKTAPSAAAGSEMDETGPLAPGSMCLAQWSDELFYMATIVKVYKNGRCVVNFADGTHDTVKAVQVVPLTELEVGQDVYVKVRNNFEFGVIKGKTMVNQASGYIAELHNKKTLRITRDRIVLTVEMVNTYRERLKNKTPITEPTSLEKAEKGLKDFKVLANNRATSRRGRGMSSGLDVTSSEAETDRLMSKTRRVRYGRSEASVSGIASVSGGGVSGSSLNPPTLVFEGMGFLLTDTERTVKDFYGSSGATSDDSPFDSVSSSDQIEFNKEQLQTLIEENGGVVFKSFSEAECASSLDTGIQERFLLARSHMKTLKYVLCLAAGIRCLGYQVVHAALREGKMPHPAKYQLPAGLSVLTKLPVEQPSIHSPIFAEMTIAVVSEQNQFVNTWSQVIVAAGGRIVSKLPQRQSPQKSGAANRESTAGGPDGPIRFMVTQADCSSLSLRSARSLRVSPVSSEWVVQSIIHAKVLEADAHPSFAHDFKKDN</sequence>
<dbReference type="InterPro" id="IPR047252">
    <property type="entry name" value="TP53BP1-like"/>
</dbReference>
<dbReference type="SMART" id="SM00333">
    <property type="entry name" value="TUDOR"/>
    <property type="match status" value="1"/>
</dbReference>
<dbReference type="OrthoDB" id="6516673at2759"/>
<feature type="compositionally biased region" description="Low complexity" evidence="4">
    <location>
        <begin position="108"/>
        <end position="119"/>
    </location>
</feature>
<feature type="compositionally biased region" description="Basic residues" evidence="4">
    <location>
        <begin position="210"/>
        <end position="230"/>
    </location>
</feature>
<evidence type="ECO:0000259" key="5">
    <source>
        <dbReference type="SMART" id="SM00333"/>
    </source>
</evidence>
<feature type="compositionally biased region" description="Basic residues" evidence="4">
    <location>
        <begin position="58"/>
        <end position="71"/>
    </location>
</feature>
<dbReference type="InterPro" id="IPR047250">
    <property type="entry name" value="BRCT_p53bp1-like_rpt2"/>
</dbReference>
<comment type="subcellular location">
    <subcellularLocation>
        <location evidence="1">Nucleus</location>
    </subcellularLocation>
</comment>
<dbReference type="Pfam" id="PF18428">
    <property type="entry name" value="BRCT_3"/>
    <property type="match status" value="1"/>
</dbReference>
<organism evidence="6 7">
    <name type="scientific">Varroa destructor</name>
    <name type="common">Honeybee mite</name>
    <dbReference type="NCBI Taxonomy" id="109461"/>
    <lineage>
        <taxon>Eukaryota</taxon>
        <taxon>Metazoa</taxon>
        <taxon>Ecdysozoa</taxon>
        <taxon>Arthropoda</taxon>
        <taxon>Chelicerata</taxon>
        <taxon>Arachnida</taxon>
        <taxon>Acari</taxon>
        <taxon>Parasitiformes</taxon>
        <taxon>Mesostigmata</taxon>
        <taxon>Gamasina</taxon>
        <taxon>Dermanyssoidea</taxon>
        <taxon>Varroidae</taxon>
        <taxon>Varroa</taxon>
    </lineage>
</organism>
<dbReference type="Proteomes" id="UP000594260">
    <property type="component" value="Unplaced"/>
</dbReference>
<dbReference type="OMA" id="NDSCAQR"/>
<dbReference type="GO" id="GO:0042393">
    <property type="term" value="F:histone binding"/>
    <property type="evidence" value="ECO:0007669"/>
    <property type="project" value="TreeGrafter"/>
</dbReference>
<dbReference type="InParanoid" id="A0A7M7KMN8"/>
<dbReference type="RefSeq" id="XP_022667373.1">
    <property type="nucleotide sequence ID" value="XM_022811638.1"/>
</dbReference>
<dbReference type="PANTHER" id="PTHR15321">
    <property type="entry name" value="TUMOR SUPPRESSOR P53-BINDING PROTEIN 1"/>
    <property type="match status" value="1"/>
</dbReference>
<evidence type="ECO:0000256" key="1">
    <source>
        <dbReference type="ARBA" id="ARBA00004123"/>
    </source>
</evidence>
<dbReference type="GO" id="GO:0000077">
    <property type="term" value="P:DNA damage checkpoint signaling"/>
    <property type="evidence" value="ECO:0007669"/>
    <property type="project" value="TreeGrafter"/>
</dbReference>
<dbReference type="PANTHER" id="PTHR15321:SF3">
    <property type="entry name" value="TP53-BINDING PROTEIN 1"/>
    <property type="match status" value="1"/>
</dbReference>
<dbReference type="Gene3D" id="3.40.50.10190">
    <property type="entry name" value="BRCT domain"/>
    <property type="match status" value="2"/>
</dbReference>
<feature type="domain" description="Tudor" evidence="5">
    <location>
        <begin position="822"/>
        <end position="878"/>
    </location>
</feature>
<feature type="compositionally biased region" description="Low complexity" evidence="4">
    <location>
        <begin position="413"/>
        <end position="425"/>
    </location>
</feature>
<keyword evidence="7" id="KW-1185">Reference proteome</keyword>
<feature type="compositionally biased region" description="Basic and acidic residues" evidence="4">
    <location>
        <begin position="436"/>
        <end position="452"/>
    </location>
</feature>
<evidence type="ECO:0000313" key="7">
    <source>
        <dbReference type="Proteomes" id="UP000594260"/>
    </source>
</evidence>
<dbReference type="GO" id="GO:0005634">
    <property type="term" value="C:nucleus"/>
    <property type="evidence" value="ECO:0007669"/>
    <property type="project" value="UniProtKB-SubCell"/>
</dbReference>
<dbReference type="InterPro" id="IPR047249">
    <property type="entry name" value="BRCT_p53bp1-like_rpt1"/>
</dbReference>
<feature type="region of interest" description="Disordered" evidence="4">
    <location>
        <begin position="33"/>
        <end position="292"/>
    </location>
</feature>
<dbReference type="InterPro" id="IPR036420">
    <property type="entry name" value="BRCT_dom_sf"/>
</dbReference>
<feature type="compositionally biased region" description="Basic and acidic residues" evidence="4">
    <location>
        <begin position="747"/>
        <end position="806"/>
    </location>
</feature>
<protein>
    <recommendedName>
        <fullName evidence="5">Tudor domain-containing protein</fullName>
    </recommendedName>
</protein>
<reference evidence="6" key="1">
    <citation type="submission" date="2021-01" db="UniProtKB">
        <authorList>
            <consortium name="EnsemblMetazoa"/>
        </authorList>
    </citation>
    <scope>IDENTIFICATION</scope>
</reference>
<feature type="compositionally biased region" description="Polar residues" evidence="4">
    <location>
        <begin position="1210"/>
        <end position="1225"/>
    </location>
</feature>
<evidence type="ECO:0000256" key="3">
    <source>
        <dbReference type="ARBA" id="ARBA00023242"/>
    </source>
</evidence>
<dbReference type="InterPro" id="IPR002999">
    <property type="entry name" value="Tudor"/>
</dbReference>
<dbReference type="CDD" id="cd17724">
    <property type="entry name" value="BRCT_p53bp1_rpt2"/>
    <property type="match status" value="1"/>
</dbReference>
<feature type="compositionally biased region" description="Polar residues" evidence="4">
    <location>
        <begin position="453"/>
        <end position="473"/>
    </location>
</feature>
<dbReference type="Gene3D" id="2.30.30.140">
    <property type="match status" value="1"/>
</dbReference>
<name>A0A7M7KMN8_VARDE</name>
<dbReference type="SUPFAM" id="SSF63748">
    <property type="entry name" value="Tudor/PWWP/MBT"/>
    <property type="match status" value="1"/>
</dbReference>
<feature type="region of interest" description="Disordered" evidence="4">
    <location>
        <begin position="409"/>
        <end position="502"/>
    </location>
</feature>
<feature type="compositionally biased region" description="Low complexity" evidence="4">
    <location>
        <begin position="130"/>
        <end position="139"/>
    </location>
</feature>
<proteinExistence type="predicted"/>
<feature type="compositionally biased region" description="Polar residues" evidence="4">
    <location>
        <begin position="426"/>
        <end position="435"/>
    </location>
</feature>
<keyword evidence="2" id="KW-0227">DNA damage</keyword>
<accession>A0A7M7KMN8</accession>
<feature type="region of interest" description="Disordered" evidence="4">
    <location>
        <begin position="312"/>
        <end position="342"/>
    </location>
</feature>
<feature type="compositionally biased region" description="Low complexity" evidence="4">
    <location>
        <begin position="147"/>
        <end position="209"/>
    </location>
</feature>
<feature type="compositionally biased region" description="Low complexity" evidence="4">
    <location>
        <begin position="231"/>
        <end position="279"/>
    </location>
</feature>
<dbReference type="KEGG" id="vde:111252949"/>
<feature type="compositionally biased region" description="Polar residues" evidence="4">
    <location>
        <begin position="283"/>
        <end position="292"/>
    </location>
</feature>
<feature type="compositionally biased region" description="Polar residues" evidence="4">
    <location>
        <begin position="484"/>
        <end position="501"/>
    </location>
</feature>
<feature type="region of interest" description="Disordered" evidence="4">
    <location>
        <begin position="971"/>
        <end position="999"/>
    </location>
</feature>
<dbReference type="EnsemblMetazoa" id="XM_022811638">
    <property type="protein sequence ID" value="XP_022667373"/>
    <property type="gene ID" value="LOC111252949"/>
</dbReference>
<evidence type="ECO:0000313" key="6">
    <source>
        <dbReference type="EnsemblMetazoa" id="XP_022667373"/>
    </source>
</evidence>
<feature type="compositionally biased region" description="Low complexity" evidence="4">
    <location>
        <begin position="81"/>
        <end position="95"/>
    </location>
</feature>
<dbReference type="GeneID" id="111252949"/>
<keyword evidence="3" id="KW-0539">Nucleus</keyword>
<feature type="region of interest" description="Disordered" evidence="4">
    <location>
        <begin position="722"/>
        <end position="821"/>
    </location>
</feature>
<evidence type="ECO:0000256" key="2">
    <source>
        <dbReference type="ARBA" id="ARBA00022763"/>
    </source>
</evidence>
<dbReference type="GO" id="GO:0045944">
    <property type="term" value="P:positive regulation of transcription by RNA polymerase II"/>
    <property type="evidence" value="ECO:0007669"/>
    <property type="project" value="TreeGrafter"/>
</dbReference>
<dbReference type="CDD" id="cd17745">
    <property type="entry name" value="BRCT_p53bp1_rpt1"/>
    <property type="match status" value="1"/>
</dbReference>
<dbReference type="SUPFAM" id="SSF52113">
    <property type="entry name" value="BRCT domain"/>
    <property type="match status" value="2"/>
</dbReference>
<feature type="region of interest" description="Disordered" evidence="4">
    <location>
        <begin position="1210"/>
        <end position="1233"/>
    </location>
</feature>